<evidence type="ECO:0000313" key="1">
    <source>
        <dbReference type="EMBL" id="KJZ13452.1"/>
    </source>
</evidence>
<keyword evidence="2" id="KW-1185">Reference proteome</keyword>
<dbReference type="InterPro" id="IPR008886">
    <property type="entry name" value="UPF0227/Esterase_YqiA"/>
</dbReference>
<comment type="caution">
    <text evidence="1">The sequence shown here is derived from an EMBL/GenBank/DDBJ whole genome shotgun (WGS) entry which is preliminary data.</text>
</comment>
<dbReference type="AlphaFoldDB" id="A0A0F4R3T4"/>
<dbReference type="RefSeq" id="WP_046003043.1">
    <property type="nucleotide sequence ID" value="NZ_JXYA01000001.1"/>
</dbReference>
<name>A0A0F4R3T4_9GAMM</name>
<dbReference type="InterPro" id="IPR029058">
    <property type="entry name" value="AB_hydrolase_fold"/>
</dbReference>
<dbReference type="Pfam" id="PF05728">
    <property type="entry name" value="UPF0227"/>
    <property type="match status" value="1"/>
</dbReference>
<sequence length="198" mass="22756">MARKLIYIHGFNSSEQSFKAQQLGQWLAQHSFECTYLTPRLHYDPAIAIIQLEHLLDADTALVGSSLGGYYATYLSQQHGLRAVVVNPAVRPFELLHDYLGPQYNPYQQQHYTLTHQHVNTLRQLYVESLHAPENILLLQQSGDEVLPYQQAVNYFSASPGHIEFGGDHSFMGFERYFDTLVRFLEITNTNEENQIQL</sequence>
<dbReference type="Gene3D" id="3.40.50.1820">
    <property type="entry name" value="alpha/beta hydrolase"/>
    <property type="match status" value="1"/>
</dbReference>
<dbReference type="Proteomes" id="UP000033452">
    <property type="component" value="Unassembled WGS sequence"/>
</dbReference>
<dbReference type="PATRIC" id="fig|43658.5.peg.150"/>
<dbReference type="OrthoDB" id="9814831at2"/>
<protein>
    <submittedName>
        <fullName evidence="1">Esterase</fullName>
    </submittedName>
</protein>
<evidence type="ECO:0000313" key="2">
    <source>
        <dbReference type="Proteomes" id="UP000033452"/>
    </source>
</evidence>
<dbReference type="EMBL" id="JXYA01000001">
    <property type="protein sequence ID" value="KJZ13452.1"/>
    <property type="molecule type" value="Genomic_DNA"/>
</dbReference>
<organism evidence="1 2">
    <name type="scientific">Pseudoalteromonas rubra</name>
    <dbReference type="NCBI Taxonomy" id="43658"/>
    <lineage>
        <taxon>Bacteria</taxon>
        <taxon>Pseudomonadati</taxon>
        <taxon>Pseudomonadota</taxon>
        <taxon>Gammaproteobacteria</taxon>
        <taxon>Alteromonadales</taxon>
        <taxon>Pseudoalteromonadaceae</taxon>
        <taxon>Pseudoalteromonas</taxon>
    </lineage>
</organism>
<dbReference type="PANTHER" id="PTHR35602:SF3">
    <property type="entry name" value="ESTERASE YQIA"/>
    <property type="match status" value="1"/>
</dbReference>
<proteinExistence type="predicted"/>
<gene>
    <name evidence="1" type="ORF">TW77_00725</name>
</gene>
<dbReference type="SUPFAM" id="SSF53474">
    <property type="entry name" value="alpha/beta-Hydrolases"/>
    <property type="match status" value="1"/>
</dbReference>
<dbReference type="PANTHER" id="PTHR35602">
    <property type="entry name" value="ESTERASE YQIA-RELATED"/>
    <property type="match status" value="1"/>
</dbReference>
<reference evidence="1 2" key="1">
    <citation type="journal article" date="2015" name="BMC Genomics">
        <title>Genome mining reveals unlocked bioactive potential of marine Gram-negative bacteria.</title>
        <authorList>
            <person name="Machado H."/>
            <person name="Sonnenschein E.C."/>
            <person name="Melchiorsen J."/>
            <person name="Gram L."/>
        </authorList>
    </citation>
    <scope>NUCLEOTIDE SEQUENCE [LARGE SCALE GENOMIC DNA]</scope>
    <source>
        <strain evidence="1 2">S2471</strain>
    </source>
</reference>
<accession>A0A0F4R3T4</accession>